<evidence type="ECO:0000256" key="4">
    <source>
        <dbReference type="ARBA" id="ARBA00022777"/>
    </source>
</evidence>
<sequence length="572" mass="66362">MKRSFRRRLIQVVLLSVIGVSSIVILFTTVSYGTTYIKKERQMAETQEEIIKNALEQEMASLYQLGSMMRNDRTLQEYLEAEEDELDGAFINQVSISMINYKKLNPNIKYLTLVRYKDETIRSVGSGWRGDQEVLYKKMCEDFDEAAFTQEETEKLSVSEDIFGEPEHTLNLFFPVYSTYSLYQEIGYISLGIPEKVIREYYEGNSFDNILLTDSEGRILSHKDSSRIGSPYEHDRIVSGKSRIQYRNGTYYLDSPIDFCGWHIIAEISLLRILKNSLGVLLLSALVMCFSCASLLVYCYRAAKKLIHPVEDLEKRMGAVAEGNMAIRMDVEYQETEFNEMAKSFNVMVKNVDHLMQKIKEEQIQMRKMELSALQDQIKPHFLYNTLECIHMQAVLDGNREISRLVLALASYYRLCLSRGQDVVTLKQELKHIENYLIIQNVRYRDIIHFHQEVPKEYQEIRILKMTLQPLIENCIYHGIKVREGNTGDIFISIRREGKCAVLSVSDNGAGMEEDEIEELNKSIQIPEAQNGYGVRNVNQRIKIYFGEEYGLLYKKNKDQGITVEVRIPYQQ</sequence>
<dbReference type="InterPro" id="IPR010559">
    <property type="entry name" value="Sig_transdc_His_kin_internal"/>
</dbReference>
<dbReference type="SUPFAM" id="SSF55874">
    <property type="entry name" value="ATPase domain of HSP90 chaperone/DNA topoisomerase II/histidine kinase"/>
    <property type="match status" value="1"/>
</dbReference>
<dbReference type="InterPro" id="IPR050640">
    <property type="entry name" value="Bact_2-comp_sensor_kinase"/>
</dbReference>
<dbReference type="InterPro" id="IPR003660">
    <property type="entry name" value="HAMP_dom"/>
</dbReference>
<dbReference type="Pfam" id="PF00672">
    <property type="entry name" value="HAMP"/>
    <property type="match status" value="1"/>
</dbReference>
<feature type="domain" description="HAMP" evidence="6">
    <location>
        <begin position="304"/>
        <end position="357"/>
    </location>
</feature>
<dbReference type="AlphaFoldDB" id="A0A9D1AA58"/>
<dbReference type="SUPFAM" id="SSF158472">
    <property type="entry name" value="HAMP domain-like"/>
    <property type="match status" value="1"/>
</dbReference>
<evidence type="ECO:0000259" key="6">
    <source>
        <dbReference type="PROSITE" id="PS50885"/>
    </source>
</evidence>
<dbReference type="Pfam" id="PF06580">
    <property type="entry name" value="His_kinase"/>
    <property type="match status" value="1"/>
</dbReference>
<dbReference type="PANTHER" id="PTHR34220">
    <property type="entry name" value="SENSOR HISTIDINE KINASE YPDA"/>
    <property type="match status" value="1"/>
</dbReference>
<evidence type="ECO:0000256" key="3">
    <source>
        <dbReference type="ARBA" id="ARBA00022679"/>
    </source>
</evidence>
<evidence type="ECO:0000256" key="2">
    <source>
        <dbReference type="ARBA" id="ARBA00022553"/>
    </source>
</evidence>
<gene>
    <name evidence="7" type="ORF">IAB31_01650</name>
</gene>
<feature type="transmembrane region" description="Helical" evidence="5">
    <location>
        <begin position="12"/>
        <end position="33"/>
    </location>
</feature>
<protein>
    <submittedName>
        <fullName evidence="7">Sensor histidine kinase</fullName>
    </submittedName>
</protein>
<dbReference type="EMBL" id="DVGK01000026">
    <property type="protein sequence ID" value="HIR12610.1"/>
    <property type="molecule type" value="Genomic_DNA"/>
</dbReference>
<evidence type="ECO:0000256" key="5">
    <source>
        <dbReference type="SAM" id="Phobius"/>
    </source>
</evidence>
<keyword evidence="2" id="KW-0597">Phosphoprotein</keyword>
<keyword evidence="3" id="KW-0808">Transferase</keyword>
<dbReference type="Gene3D" id="3.30.565.10">
    <property type="entry name" value="Histidine kinase-like ATPase, C-terminal domain"/>
    <property type="match status" value="1"/>
</dbReference>
<keyword evidence="5" id="KW-0812">Transmembrane</keyword>
<dbReference type="SMART" id="SM00304">
    <property type="entry name" value="HAMP"/>
    <property type="match status" value="1"/>
</dbReference>
<dbReference type="CDD" id="cd06225">
    <property type="entry name" value="HAMP"/>
    <property type="match status" value="1"/>
</dbReference>
<dbReference type="InterPro" id="IPR036890">
    <property type="entry name" value="HATPase_C_sf"/>
</dbReference>
<dbReference type="InterPro" id="IPR003594">
    <property type="entry name" value="HATPase_dom"/>
</dbReference>
<evidence type="ECO:0000313" key="8">
    <source>
        <dbReference type="Proteomes" id="UP000886757"/>
    </source>
</evidence>
<evidence type="ECO:0000313" key="7">
    <source>
        <dbReference type="EMBL" id="HIR12610.1"/>
    </source>
</evidence>
<dbReference type="Proteomes" id="UP000886757">
    <property type="component" value="Unassembled WGS sequence"/>
</dbReference>
<accession>A0A9D1AA58</accession>
<name>A0A9D1AA58_9FIRM</name>
<keyword evidence="5" id="KW-1133">Transmembrane helix</keyword>
<organism evidence="7 8">
    <name type="scientific">Candidatus Choladousia intestinavium</name>
    <dbReference type="NCBI Taxonomy" id="2840727"/>
    <lineage>
        <taxon>Bacteria</taxon>
        <taxon>Bacillati</taxon>
        <taxon>Bacillota</taxon>
        <taxon>Clostridia</taxon>
        <taxon>Lachnospirales</taxon>
        <taxon>Lachnospiraceae</taxon>
        <taxon>Lachnospiraceae incertae sedis</taxon>
        <taxon>Candidatus Choladousia</taxon>
    </lineage>
</organism>
<dbReference type="PANTHER" id="PTHR34220:SF7">
    <property type="entry name" value="SENSOR HISTIDINE KINASE YPDA"/>
    <property type="match status" value="1"/>
</dbReference>
<dbReference type="Gene3D" id="6.10.340.10">
    <property type="match status" value="1"/>
</dbReference>
<dbReference type="Pfam" id="PF02518">
    <property type="entry name" value="HATPase_c"/>
    <property type="match status" value="1"/>
</dbReference>
<feature type="transmembrane region" description="Helical" evidence="5">
    <location>
        <begin position="278"/>
        <end position="300"/>
    </location>
</feature>
<keyword evidence="4 7" id="KW-0418">Kinase</keyword>
<proteinExistence type="predicted"/>
<comment type="subcellular location">
    <subcellularLocation>
        <location evidence="1">Membrane</location>
    </subcellularLocation>
</comment>
<reference evidence="7" key="2">
    <citation type="journal article" date="2021" name="PeerJ">
        <title>Extensive microbial diversity within the chicken gut microbiome revealed by metagenomics and culture.</title>
        <authorList>
            <person name="Gilroy R."/>
            <person name="Ravi A."/>
            <person name="Getino M."/>
            <person name="Pursley I."/>
            <person name="Horton D.L."/>
            <person name="Alikhan N.F."/>
            <person name="Baker D."/>
            <person name="Gharbi K."/>
            <person name="Hall N."/>
            <person name="Watson M."/>
            <person name="Adriaenssens E.M."/>
            <person name="Foster-Nyarko E."/>
            <person name="Jarju S."/>
            <person name="Secka A."/>
            <person name="Antonio M."/>
            <person name="Oren A."/>
            <person name="Chaudhuri R.R."/>
            <person name="La Ragione R."/>
            <person name="Hildebrand F."/>
            <person name="Pallen M.J."/>
        </authorList>
    </citation>
    <scope>NUCLEOTIDE SEQUENCE</scope>
    <source>
        <strain evidence="7">ChiSjej4B22-8148</strain>
    </source>
</reference>
<dbReference type="PROSITE" id="PS50885">
    <property type="entry name" value="HAMP"/>
    <property type="match status" value="1"/>
</dbReference>
<dbReference type="GO" id="GO:0000155">
    <property type="term" value="F:phosphorelay sensor kinase activity"/>
    <property type="evidence" value="ECO:0007669"/>
    <property type="project" value="InterPro"/>
</dbReference>
<keyword evidence="5" id="KW-0472">Membrane</keyword>
<dbReference type="GO" id="GO:0016020">
    <property type="term" value="C:membrane"/>
    <property type="evidence" value="ECO:0007669"/>
    <property type="project" value="UniProtKB-SubCell"/>
</dbReference>
<reference evidence="7" key="1">
    <citation type="submission" date="2020-10" db="EMBL/GenBank/DDBJ databases">
        <authorList>
            <person name="Gilroy R."/>
        </authorList>
    </citation>
    <scope>NUCLEOTIDE SEQUENCE</scope>
    <source>
        <strain evidence="7">ChiSjej4B22-8148</strain>
    </source>
</reference>
<evidence type="ECO:0000256" key="1">
    <source>
        <dbReference type="ARBA" id="ARBA00004370"/>
    </source>
</evidence>
<comment type="caution">
    <text evidence="7">The sequence shown here is derived from an EMBL/GenBank/DDBJ whole genome shotgun (WGS) entry which is preliminary data.</text>
</comment>